<dbReference type="STRING" id="857340.A0A086TI38"/>
<dbReference type="Pfam" id="PF12855">
    <property type="entry name" value="Ecl1"/>
    <property type="match status" value="1"/>
</dbReference>
<feature type="compositionally biased region" description="Polar residues" evidence="1">
    <location>
        <begin position="11"/>
        <end position="28"/>
    </location>
</feature>
<dbReference type="Proteomes" id="UP000029964">
    <property type="component" value="Unassembled WGS sequence"/>
</dbReference>
<sequence length="258" mass="28267">MPHQRRKSGHISANSSATDLRKSVTVSDMSKPKRPAMSRRHTPASAQKLGRSHREREREWQESLEDERESFPQYCMTCEKQFVPSEDRGIYCSESCRRIDQSSGAQAIMPRSYAGSNYPFHSTGSPEFKDIIPPASPSRPTSTHFSSSPSITPGTFACHSSAASSTFHYNNLSGRPPSPPSPTGSGSSHLWPFSGRSATTSPSTSYSRPSAPYLSSTYDTGGYYDLSTGGMDRPLPYRNPGGHDRAKSIQLVTPILGR</sequence>
<evidence type="ECO:0008006" key="4">
    <source>
        <dbReference type="Google" id="ProtNLM"/>
    </source>
</evidence>
<name>A0A086TI38_HAPC1</name>
<feature type="compositionally biased region" description="Basic residues" evidence="1">
    <location>
        <begin position="32"/>
        <end position="42"/>
    </location>
</feature>
<evidence type="ECO:0000313" key="2">
    <source>
        <dbReference type="EMBL" id="KFH49020.1"/>
    </source>
</evidence>
<feature type="region of interest" description="Disordered" evidence="1">
    <location>
        <begin position="1"/>
        <end position="66"/>
    </location>
</feature>
<dbReference type="EMBL" id="JPKY01000001">
    <property type="protein sequence ID" value="KFH49020.1"/>
    <property type="molecule type" value="Genomic_DNA"/>
</dbReference>
<comment type="caution">
    <text evidence="2">The sequence shown here is derived from an EMBL/GenBank/DDBJ whole genome shotgun (WGS) entry which is preliminary data.</text>
</comment>
<feature type="region of interest" description="Disordered" evidence="1">
    <location>
        <begin position="118"/>
        <end position="150"/>
    </location>
</feature>
<protein>
    <recommendedName>
        <fullName evidence="4">Life-span regulatory factor-like protein</fullName>
    </recommendedName>
</protein>
<proteinExistence type="predicted"/>
<dbReference type="AlphaFoldDB" id="A0A086TI38"/>
<evidence type="ECO:0000313" key="3">
    <source>
        <dbReference type="Proteomes" id="UP000029964"/>
    </source>
</evidence>
<dbReference type="HOGENOM" id="CLU_1111612_0_0_1"/>
<keyword evidence="3" id="KW-1185">Reference proteome</keyword>
<feature type="compositionally biased region" description="Basic and acidic residues" evidence="1">
    <location>
        <begin position="52"/>
        <end position="61"/>
    </location>
</feature>
<dbReference type="InterPro" id="IPR024368">
    <property type="entry name" value="Ecl1/2/3"/>
</dbReference>
<feature type="region of interest" description="Disordered" evidence="1">
    <location>
        <begin position="169"/>
        <end position="246"/>
    </location>
</feature>
<accession>A0A086TI38</accession>
<feature type="compositionally biased region" description="Polar residues" evidence="1">
    <location>
        <begin position="138"/>
        <end position="150"/>
    </location>
</feature>
<gene>
    <name evidence="2" type="ORF">ACRE_002630</name>
</gene>
<organism evidence="2 3">
    <name type="scientific">Hapsidospora chrysogenum (strain ATCC 11550 / CBS 779.69 / DSM 880 / IAM 14645 / JCM 23072 / IMI 49137)</name>
    <name type="common">Acremonium chrysogenum</name>
    <dbReference type="NCBI Taxonomy" id="857340"/>
    <lineage>
        <taxon>Eukaryota</taxon>
        <taxon>Fungi</taxon>
        <taxon>Dikarya</taxon>
        <taxon>Ascomycota</taxon>
        <taxon>Pezizomycotina</taxon>
        <taxon>Sordariomycetes</taxon>
        <taxon>Hypocreomycetidae</taxon>
        <taxon>Hypocreales</taxon>
        <taxon>Bionectriaceae</taxon>
        <taxon>Hapsidospora</taxon>
    </lineage>
</organism>
<evidence type="ECO:0000256" key="1">
    <source>
        <dbReference type="SAM" id="MobiDB-lite"/>
    </source>
</evidence>
<reference evidence="3" key="1">
    <citation type="journal article" date="2014" name="Genome Announc.">
        <title>Genome sequence and annotation of Acremonium chrysogenum, producer of the beta-lactam antibiotic cephalosporin C.</title>
        <authorList>
            <person name="Terfehr D."/>
            <person name="Dahlmann T.A."/>
            <person name="Specht T."/>
            <person name="Zadra I."/>
            <person name="Kuernsteiner H."/>
            <person name="Kueck U."/>
        </authorList>
    </citation>
    <scope>NUCLEOTIDE SEQUENCE [LARGE SCALE GENOMIC DNA]</scope>
    <source>
        <strain evidence="3">ATCC 11550 / CBS 779.69 / DSM 880 / IAM 14645 / JCM 23072 / IMI 49137</strain>
    </source>
</reference>
<feature type="compositionally biased region" description="Low complexity" evidence="1">
    <location>
        <begin position="196"/>
        <end position="213"/>
    </location>
</feature>
<dbReference type="OrthoDB" id="3599883at2759"/>